<name>A0A061DWW6_THECC</name>
<evidence type="ECO:0000313" key="2">
    <source>
        <dbReference type="Proteomes" id="UP000026915"/>
    </source>
</evidence>
<dbReference type="Proteomes" id="UP000026915">
    <property type="component" value="Chromosome 1"/>
</dbReference>
<dbReference type="EMBL" id="CM001879">
    <property type="protein sequence ID" value="EOX94508.1"/>
    <property type="molecule type" value="Genomic_DNA"/>
</dbReference>
<protein>
    <submittedName>
        <fullName evidence="1">Uncharacterized protein</fullName>
    </submittedName>
</protein>
<dbReference type="Gramene" id="EOX94508">
    <property type="protein sequence ID" value="EOX94508"/>
    <property type="gene ID" value="TCM_004117"/>
</dbReference>
<dbReference type="HOGENOM" id="CLU_2780946_0_0_1"/>
<proteinExistence type="predicted"/>
<reference evidence="1 2" key="1">
    <citation type="journal article" date="2013" name="Genome Biol.">
        <title>The genome sequence of the most widely cultivated cacao type and its use to identify candidate genes regulating pod color.</title>
        <authorList>
            <person name="Motamayor J.C."/>
            <person name="Mockaitis K."/>
            <person name="Schmutz J."/>
            <person name="Haiminen N."/>
            <person name="Iii D.L."/>
            <person name="Cornejo O."/>
            <person name="Findley S.D."/>
            <person name="Zheng P."/>
            <person name="Utro F."/>
            <person name="Royaert S."/>
            <person name="Saski C."/>
            <person name="Jenkins J."/>
            <person name="Podicheti R."/>
            <person name="Zhao M."/>
            <person name="Scheffler B.E."/>
            <person name="Stack J.C."/>
            <person name="Feltus F.A."/>
            <person name="Mustiga G.M."/>
            <person name="Amores F."/>
            <person name="Phillips W."/>
            <person name="Marelli J.P."/>
            <person name="May G.D."/>
            <person name="Shapiro H."/>
            <person name="Ma J."/>
            <person name="Bustamante C.D."/>
            <person name="Schnell R.J."/>
            <person name="Main D."/>
            <person name="Gilbert D."/>
            <person name="Parida L."/>
            <person name="Kuhn D.N."/>
        </authorList>
    </citation>
    <scope>NUCLEOTIDE SEQUENCE [LARGE SCALE GENOMIC DNA]</scope>
    <source>
        <strain evidence="2">cv. Matina 1-6</strain>
    </source>
</reference>
<dbReference type="AlphaFoldDB" id="A0A061DWW6"/>
<organism evidence="1 2">
    <name type="scientific">Theobroma cacao</name>
    <name type="common">Cacao</name>
    <name type="synonym">Cocoa</name>
    <dbReference type="NCBI Taxonomy" id="3641"/>
    <lineage>
        <taxon>Eukaryota</taxon>
        <taxon>Viridiplantae</taxon>
        <taxon>Streptophyta</taxon>
        <taxon>Embryophyta</taxon>
        <taxon>Tracheophyta</taxon>
        <taxon>Spermatophyta</taxon>
        <taxon>Magnoliopsida</taxon>
        <taxon>eudicotyledons</taxon>
        <taxon>Gunneridae</taxon>
        <taxon>Pentapetalae</taxon>
        <taxon>rosids</taxon>
        <taxon>malvids</taxon>
        <taxon>Malvales</taxon>
        <taxon>Malvaceae</taxon>
        <taxon>Byttnerioideae</taxon>
        <taxon>Theobroma</taxon>
    </lineage>
</organism>
<accession>A0A061DWW6</accession>
<sequence length="69" mass="8055">MHEENKKPECSVMETEKIIRTVNSSHSQVLCRIKIVGRSRNLDNRPQLNSSFHAIYTHAPRSERRIIDP</sequence>
<evidence type="ECO:0000313" key="1">
    <source>
        <dbReference type="EMBL" id="EOX94508.1"/>
    </source>
</evidence>
<keyword evidence="2" id="KW-1185">Reference proteome</keyword>
<dbReference type="InParanoid" id="A0A061DWW6"/>
<gene>
    <name evidence="1" type="ORF">TCM_004117</name>
</gene>